<keyword evidence="1" id="KW-1133">Transmembrane helix</keyword>
<feature type="transmembrane region" description="Helical" evidence="1">
    <location>
        <begin position="89"/>
        <end position="120"/>
    </location>
</feature>
<protein>
    <recommendedName>
        <fullName evidence="4">DUF3267 domain-containing protein</fullName>
    </recommendedName>
</protein>
<evidence type="ECO:0000313" key="2">
    <source>
        <dbReference type="EMBL" id="QXJ22889.1"/>
    </source>
</evidence>
<keyword evidence="1" id="KW-0812">Transmembrane</keyword>
<name>A0ABX8QVN9_9ACTN</name>
<evidence type="ECO:0000256" key="1">
    <source>
        <dbReference type="SAM" id="Phobius"/>
    </source>
</evidence>
<organism evidence="2 3">
    <name type="scientific">Actinomadura graeca</name>
    <dbReference type="NCBI Taxonomy" id="2750812"/>
    <lineage>
        <taxon>Bacteria</taxon>
        <taxon>Bacillati</taxon>
        <taxon>Actinomycetota</taxon>
        <taxon>Actinomycetes</taxon>
        <taxon>Streptosporangiales</taxon>
        <taxon>Thermomonosporaceae</taxon>
        <taxon>Actinomadura</taxon>
    </lineage>
</organism>
<dbReference type="EMBL" id="CP059572">
    <property type="protein sequence ID" value="QXJ22889.1"/>
    <property type="molecule type" value="Genomic_DNA"/>
</dbReference>
<evidence type="ECO:0008006" key="4">
    <source>
        <dbReference type="Google" id="ProtNLM"/>
    </source>
</evidence>
<feature type="transmembrane region" description="Helical" evidence="1">
    <location>
        <begin position="126"/>
        <end position="143"/>
    </location>
</feature>
<keyword evidence="3" id="KW-1185">Reference proteome</keyword>
<dbReference type="Proteomes" id="UP001049518">
    <property type="component" value="Chromosome"/>
</dbReference>
<gene>
    <name evidence="2" type="ORF">AGRA3207_003965</name>
</gene>
<keyword evidence="1" id="KW-0472">Membrane</keyword>
<reference evidence="2" key="1">
    <citation type="submission" date="2020-07" db="EMBL/GenBank/DDBJ databases">
        <authorList>
            <person name="Tarantini F.S."/>
            <person name="Hong K.W."/>
            <person name="Chan K.G."/>
        </authorList>
    </citation>
    <scope>NUCLEOTIDE SEQUENCE</scope>
    <source>
        <strain evidence="2">32-07</strain>
    </source>
</reference>
<accession>A0ABX8QVN9</accession>
<sequence length="166" mass="17862">MVRAVAAAVVLQVWPLLAFLGGLLAVALAWFASSGDGVPAEMAWWFFKAAALGLAGSFALHEVAHVVVLKRLPHVTHIAIERTMWRTSVIPAGTMTALQSAGVAVAGPSSCVIVGAGLWSMGLDRALAWWYLVHLVFLLPFFGDGRNLVHGLREAVALRRARRTRE</sequence>
<proteinExistence type="predicted"/>
<evidence type="ECO:0000313" key="3">
    <source>
        <dbReference type="Proteomes" id="UP001049518"/>
    </source>
</evidence>
<feature type="transmembrane region" description="Helical" evidence="1">
    <location>
        <begin position="45"/>
        <end position="68"/>
    </location>
</feature>
<dbReference type="RefSeq" id="WP_231328558.1">
    <property type="nucleotide sequence ID" value="NZ_CP059572.1"/>
</dbReference>